<protein>
    <submittedName>
        <fullName evidence="1">Uncharacterized protein</fullName>
    </submittedName>
</protein>
<organism evidence="1 2">
    <name type="scientific">Geothrix rubra</name>
    <dbReference type="NCBI Taxonomy" id="2927977"/>
    <lineage>
        <taxon>Bacteria</taxon>
        <taxon>Pseudomonadati</taxon>
        <taxon>Acidobacteriota</taxon>
        <taxon>Holophagae</taxon>
        <taxon>Holophagales</taxon>
        <taxon>Holophagaceae</taxon>
        <taxon>Geothrix</taxon>
    </lineage>
</organism>
<dbReference type="Proteomes" id="UP001165089">
    <property type="component" value="Unassembled WGS sequence"/>
</dbReference>
<accession>A0ABQ5Q7H4</accession>
<reference evidence="1 2" key="1">
    <citation type="journal article" date="2023" name="Antonie Van Leeuwenhoek">
        <title>Mesoterricola silvestris gen. nov., sp. nov., Mesoterricola sediminis sp. nov., Geothrix oryzae sp. nov., Geothrix edaphica sp. nov., Geothrix rubra sp. nov., and Geothrix limicola sp. nov., six novel members of Acidobacteriota isolated from soils.</title>
        <authorList>
            <person name="Itoh H."/>
            <person name="Sugisawa Y."/>
            <person name="Mise K."/>
            <person name="Xu Z."/>
            <person name="Kuniyasu M."/>
            <person name="Ushijima N."/>
            <person name="Kawano K."/>
            <person name="Kobayashi E."/>
            <person name="Shiratori Y."/>
            <person name="Masuda Y."/>
            <person name="Senoo K."/>
        </authorList>
    </citation>
    <scope>NUCLEOTIDE SEQUENCE [LARGE SCALE GENOMIC DNA]</scope>
    <source>
        <strain evidence="1 2">Red803</strain>
    </source>
</reference>
<evidence type="ECO:0000313" key="2">
    <source>
        <dbReference type="Proteomes" id="UP001165089"/>
    </source>
</evidence>
<name>A0ABQ5Q7H4_9BACT</name>
<dbReference type="EMBL" id="BSDD01000003">
    <property type="protein sequence ID" value="GLH70423.1"/>
    <property type="molecule type" value="Genomic_DNA"/>
</dbReference>
<dbReference type="RefSeq" id="WP_285725157.1">
    <property type="nucleotide sequence ID" value="NZ_BSDD01000003.1"/>
</dbReference>
<keyword evidence="2" id="KW-1185">Reference proteome</keyword>
<sequence>MAAALLLHGRSLATTRSPVLDWLLALLGAALACLLSPGTVD</sequence>
<comment type="caution">
    <text evidence="1">The sequence shown here is derived from an EMBL/GenBank/DDBJ whole genome shotgun (WGS) entry which is preliminary data.</text>
</comment>
<gene>
    <name evidence="1" type="ORF">GETHPA_19560</name>
</gene>
<proteinExistence type="predicted"/>
<evidence type="ECO:0000313" key="1">
    <source>
        <dbReference type="EMBL" id="GLH70423.1"/>
    </source>
</evidence>